<dbReference type="PANTHER" id="PTHR11786:SF0">
    <property type="entry name" value="ARYLAMINE N-ACETYLTRANSFERASE 4-RELATED"/>
    <property type="match status" value="1"/>
</dbReference>
<dbReference type="Proteomes" id="UP000011666">
    <property type="component" value="Unassembled WGS sequence"/>
</dbReference>
<organism evidence="2 3">
    <name type="scientific">Gordonia soli NBRC 108243</name>
    <dbReference type="NCBI Taxonomy" id="1223545"/>
    <lineage>
        <taxon>Bacteria</taxon>
        <taxon>Bacillati</taxon>
        <taxon>Actinomycetota</taxon>
        <taxon>Actinomycetes</taxon>
        <taxon>Mycobacteriales</taxon>
        <taxon>Gordoniaceae</taxon>
        <taxon>Gordonia</taxon>
    </lineage>
</organism>
<dbReference type="AlphaFoldDB" id="M0QIY9"/>
<dbReference type="RefSeq" id="WP_007620877.1">
    <property type="nucleotide sequence ID" value="NZ_BANX01000016.1"/>
</dbReference>
<gene>
    <name evidence="2" type="primary">nat</name>
    <name evidence="2" type="ORF">GS4_16_01310</name>
</gene>
<dbReference type="SUPFAM" id="SSF54001">
    <property type="entry name" value="Cysteine proteinases"/>
    <property type="match status" value="1"/>
</dbReference>
<dbReference type="Pfam" id="PF00797">
    <property type="entry name" value="Acetyltransf_2"/>
    <property type="match status" value="1"/>
</dbReference>
<evidence type="ECO:0000313" key="3">
    <source>
        <dbReference type="Proteomes" id="UP000011666"/>
    </source>
</evidence>
<accession>M0QIY9</accession>
<dbReference type="PANTHER" id="PTHR11786">
    <property type="entry name" value="N-HYDROXYARYLAMINE O-ACETYLTRANSFERASE"/>
    <property type="match status" value="1"/>
</dbReference>
<dbReference type="Gene3D" id="2.40.128.150">
    <property type="entry name" value="Cysteine proteinases"/>
    <property type="match status" value="1"/>
</dbReference>
<dbReference type="EMBL" id="BANX01000016">
    <property type="protein sequence ID" value="GAC68600.1"/>
    <property type="molecule type" value="Genomic_DNA"/>
</dbReference>
<protein>
    <submittedName>
        <fullName evidence="2">Arylamine N-acetyltransferase</fullName>
    </submittedName>
</protein>
<dbReference type="STRING" id="1223545.GS4_16_01310"/>
<name>M0QIY9_9ACTN</name>
<keyword evidence="3" id="KW-1185">Reference proteome</keyword>
<reference evidence="2 3" key="1">
    <citation type="submission" date="2013-01" db="EMBL/GenBank/DDBJ databases">
        <title>Whole genome shotgun sequence of Gordonia soli NBRC 108243.</title>
        <authorList>
            <person name="Isaki-Nakamura S."/>
            <person name="Hosoyama A."/>
            <person name="Tsuchikane K."/>
            <person name="Ando Y."/>
            <person name="Baba S."/>
            <person name="Ohji S."/>
            <person name="Hamada M."/>
            <person name="Tamura T."/>
            <person name="Yamazoe A."/>
            <person name="Yamazaki S."/>
            <person name="Fujita N."/>
        </authorList>
    </citation>
    <scope>NUCLEOTIDE SEQUENCE [LARGE SCALE GENOMIC DNA]</scope>
    <source>
        <strain evidence="2 3">NBRC 108243</strain>
    </source>
</reference>
<proteinExistence type="inferred from homology"/>
<comment type="similarity">
    <text evidence="1">Belongs to the arylamine N-acetyltransferase family.</text>
</comment>
<sequence>MSPREDLVEPTESAIDLDAYLARIGHREPVAPTAETLRTVVEAHTRTIPFENIDPLLGVPVADLGVDALTDKLVRRRRGGFCYEHNGLMRYVLDEIGFGVRHLGGRVVWMLDDDAPLPARTHNVLAVTVPDSDDEYLVDVGFGGQTLPSPIRFVIDEEQSTRLEPYRISSFGNGLALEALIRDTWRPLYHFSPDTVPRIDREVGSWYVSTHPRSVFVVGLTAALVAEDERWNLRGRNVSVHHRDGTSTKKRLDSAAEVVELLEDRFGIDVATLDGLEKRVNEVLDS</sequence>
<comment type="caution">
    <text evidence="2">The sequence shown here is derived from an EMBL/GenBank/DDBJ whole genome shotgun (WGS) entry which is preliminary data.</text>
</comment>
<evidence type="ECO:0000256" key="1">
    <source>
        <dbReference type="ARBA" id="ARBA00006547"/>
    </source>
</evidence>
<keyword evidence="2" id="KW-0808">Transferase</keyword>
<dbReference type="GO" id="GO:0016407">
    <property type="term" value="F:acetyltransferase activity"/>
    <property type="evidence" value="ECO:0007669"/>
    <property type="project" value="InterPro"/>
</dbReference>
<dbReference type="InterPro" id="IPR001447">
    <property type="entry name" value="Arylamine_N-AcTrfase"/>
</dbReference>
<dbReference type="Gene3D" id="3.30.2140.10">
    <property type="entry name" value="Arylamine N-acetyltransferase"/>
    <property type="match status" value="1"/>
</dbReference>
<dbReference type="InterPro" id="IPR038765">
    <property type="entry name" value="Papain-like_cys_pep_sf"/>
</dbReference>
<evidence type="ECO:0000313" key="2">
    <source>
        <dbReference type="EMBL" id="GAC68600.1"/>
    </source>
</evidence>
<dbReference type="eggNOG" id="COG2162">
    <property type="taxonomic scope" value="Bacteria"/>
</dbReference>
<dbReference type="OrthoDB" id="7181050at2"/>